<gene>
    <name evidence="1" type="ORF">Tco_0841246</name>
</gene>
<protein>
    <submittedName>
        <fullName evidence="1">Uncharacterized protein</fullName>
    </submittedName>
</protein>
<evidence type="ECO:0000313" key="2">
    <source>
        <dbReference type="Proteomes" id="UP001151760"/>
    </source>
</evidence>
<evidence type="ECO:0000313" key="1">
    <source>
        <dbReference type="EMBL" id="GJT06784.1"/>
    </source>
</evidence>
<name>A0ABQ5AXL4_9ASTR</name>
<dbReference type="Proteomes" id="UP001151760">
    <property type="component" value="Unassembled WGS sequence"/>
</dbReference>
<comment type="caution">
    <text evidence="1">The sequence shown here is derived from an EMBL/GenBank/DDBJ whole genome shotgun (WGS) entry which is preliminary data.</text>
</comment>
<proteinExistence type="predicted"/>
<accession>A0ABQ5AXL4</accession>
<reference evidence="1" key="1">
    <citation type="journal article" date="2022" name="Int. J. Mol. Sci.">
        <title>Draft Genome of Tanacetum Coccineum: Genomic Comparison of Closely Related Tanacetum-Family Plants.</title>
        <authorList>
            <person name="Yamashiro T."/>
            <person name="Shiraishi A."/>
            <person name="Nakayama K."/>
            <person name="Satake H."/>
        </authorList>
    </citation>
    <scope>NUCLEOTIDE SEQUENCE</scope>
</reference>
<sequence>MVSSLWRAGHALTHARFETYVKSKDIDLWQVIKNGDFYFEVEDSKTKMMKEMPYELLKDNENKQLDPDYSSKNHVRKFLRALLLKWRAKVTTIEEAKGLAILPLDELIGNLKVHDKFDIYKVKTKGGESSRRERGCYNYDNKNFLADNCLKPNNKAFVGVTWSDSKDGDKSRNDATCLMAIDSQKIQPNPSTSHNDSNIINLQKENQELLKFSIYFSKTYQKLLQEKHSLEKEHSNLVSKAMNSNLK</sequence>
<organism evidence="1 2">
    <name type="scientific">Tanacetum coccineum</name>
    <dbReference type="NCBI Taxonomy" id="301880"/>
    <lineage>
        <taxon>Eukaryota</taxon>
        <taxon>Viridiplantae</taxon>
        <taxon>Streptophyta</taxon>
        <taxon>Embryophyta</taxon>
        <taxon>Tracheophyta</taxon>
        <taxon>Spermatophyta</taxon>
        <taxon>Magnoliopsida</taxon>
        <taxon>eudicotyledons</taxon>
        <taxon>Gunneridae</taxon>
        <taxon>Pentapetalae</taxon>
        <taxon>asterids</taxon>
        <taxon>campanulids</taxon>
        <taxon>Asterales</taxon>
        <taxon>Asteraceae</taxon>
        <taxon>Asteroideae</taxon>
        <taxon>Anthemideae</taxon>
        <taxon>Anthemidinae</taxon>
        <taxon>Tanacetum</taxon>
    </lineage>
</organism>
<dbReference type="EMBL" id="BQNB010012697">
    <property type="protein sequence ID" value="GJT06784.1"/>
    <property type="molecule type" value="Genomic_DNA"/>
</dbReference>
<keyword evidence="2" id="KW-1185">Reference proteome</keyword>
<reference evidence="1" key="2">
    <citation type="submission" date="2022-01" db="EMBL/GenBank/DDBJ databases">
        <authorList>
            <person name="Yamashiro T."/>
            <person name="Shiraishi A."/>
            <person name="Satake H."/>
            <person name="Nakayama K."/>
        </authorList>
    </citation>
    <scope>NUCLEOTIDE SEQUENCE</scope>
</reference>